<dbReference type="InterPro" id="IPR036397">
    <property type="entry name" value="RNaseH_sf"/>
</dbReference>
<keyword evidence="4" id="KW-1185">Reference proteome</keyword>
<feature type="compositionally biased region" description="Basic and acidic residues" evidence="1">
    <location>
        <begin position="164"/>
        <end position="188"/>
    </location>
</feature>
<proteinExistence type="predicted"/>
<dbReference type="InterPro" id="IPR035979">
    <property type="entry name" value="RBD_domain_sf"/>
</dbReference>
<accession>A0A443RV44</accession>
<dbReference type="GO" id="GO:1990432">
    <property type="term" value="P:siRNA 3'-end processing"/>
    <property type="evidence" value="ECO:0007669"/>
    <property type="project" value="TreeGrafter"/>
</dbReference>
<dbReference type="GO" id="GO:0004535">
    <property type="term" value="F:poly(A)-specific ribonuclease activity"/>
    <property type="evidence" value="ECO:0007669"/>
    <property type="project" value="InterPro"/>
</dbReference>
<reference evidence="3 4" key="1">
    <citation type="journal article" date="2018" name="Gigascience">
        <title>Genomes of trombidid mites reveal novel predicted allergens and laterally-transferred genes associated with secondary metabolism.</title>
        <authorList>
            <person name="Dong X."/>
            <person name="Chaisiri K."/>
            <person name="Xia D."/>
            <person name="Armstrong S.D."/>
            <person name="Fang Y."/>
            <person name="Donnelly M.J."/>
            <person name="Kadowaki T."/>
            <person name="McGarry J.W."/>
            <person name="Darby A.C."/>
            <person name="Makepeace B.L."/>
        </authorList>
    </citation>
    <scope>NUCLEOTIDE SEQUENCE [LARGE SCALE GENOMIC DNA]</scope>
    <source>
        <strain evidence="3">UoL-UT</strain>
    </source>
</reference>
<organism evidence="3 4">
    <name type="scientific">Leptotrombidium deliense</name>
    <dbReference type="NCBI Taxonomy" id="299467"/>
    <lineage>
        <taxon>Eukaryota</taxon>
        <taxon>Metazoa</taxon>
        <taxon>Ecdysozoa</taxon>
        <taxon>Arthropoda</taxon>
        <taxon>Chelicerata</taxon>
        <taxon>Arachnida</taxon>
        <taxon>Acari</taxon>
        <taxon>Acariformes</taxon>
        <taxon>Trombidiformes</taxon>
        <taxon>Prostigmata</taxon>
        <taxon>Anystina</taxon>
        <taxon>Parasitengona</taxon>
        <taxon>Trombiculoidea</taxon>
        <taxon>Trombiculidae</taxon>
        <taxon>Leptotrombidium</taxon>
    </lineage>
</organism>
<evidence type="ECO:0000313" key="3">
    <source>
        <dbReference type="EMBL" id="RWS18909.1"/>
    </source>
</evidence>
<dbReference type="SUPFAM" id="SSF54928">
    <property type="entry name" value="RNA-binding domain, RBD"/>
    <property type="match status" value="1"/>
</dbReference>
<feature type="non-terminal residue" evidence="3">
    <location>
        <position position="1"/>
    </location>
</feature>
<protein>
    <submittedName>
        <fullName evidence="3">Poly(A)-specific ribonuclease PARN-like protein</fullName>
    </submittedName>
</protein>
<dbReference type="GO" id="GO:0003723">
    <property type="term" value="F:RNA binding"/>
    <property type="evidence" value="ECO:0007669"/>
    <property type="project" value="InterPro"/>
</dbReference>
<sequence length="197" mass="22692">TSLEEVFARVKKPPFKPIDVPVSYKSDNKFHEAGFDSFATGYSFICLSNFLNSNINEFKNIVNVTYIVDTQQISFEYENTTPCRDNVFHISFPHSWKSSDLTQLFSVFGNIVIAWINDTSAFIGLKDSSKSADVKKAFNNSQNVFKVQTYYNYVANMNDRTSCDNSKRKLPEANEKECTAETKKKREEDFEPFTDTW</sequence>
<dbReference type="PANTHER" id="PTHR15092:SF44">
    <property type="entry name" value="POLY(A)-SPECIFIC RIBONUCLEASE PARN"/>
    <property type="match status" value="1"/>
</dbReference>
<dbReference type="EMBL" id="NCKV01032599">
    <property type="protein sequence ID" value="RWS18909.1"/>
    <property type="molecule type" value="Genomic_DNA"/>
</dbReference>
<feature type="domain" description="Poly(A)-specific ribonuclease RNA-binding" evidence="2">
    <location>
        <begin position="80"/>
        <end position="155"/>
    </location>
</feature>
<dbReference type="GO" id="GO:0005737">
    <property type="term" value="C:cytoplasm"/>
    <property type="evidence" value="ECO:0007669"/>
    <property type="project" value="InterPro"/>
</dbReference>
<dbReference type="GO" id="GO:0000289">
    <property type="term" value="P:nuclear-transcribed mRNA poly(A) tail shortening"/>
    <property type="evidence" value="ECO:0007669"/>
    <property type="project" value="TreeGrafter"/>
</dbReference>
<feature type="region of interest" description="Disordered" evidence="1">
    <location>
        <begin position="164"/>
        <end position="197"/>
    </location>
</feature>
<comment type="caution">
    <text evidence="3">The sequence shown here is derived from an EMBL/GenBank/DDBJ whole genome shotgun (WGS) entry which is preliminary data.</text>
</comment>
<dbReference type="Proteomes" id="UP000288716">
    <property type="component" value="Unassembled WGS sequence"/>
</dbReference>
<dbReference type="GO" id="GO:0046872">
    <property type="term" value="F:metal ion binding"/>
    <property type="evidence" value="ECO:0007669"/>
    <property type="project" value="InterPro"/>
</dbReference>
<dbReference type="CDD" id="cd12428">
    <property type="entry name" value="RRM_PARN"/>
    <property type="match status" value="1"/>
</dbReference>
<evidence type="ECO:0000313" key="4">
    <source>
        <dbReference type="Proteomes" id="UP000288716"/>
    </source>
</evidence>
<dbReference type="VEuPathDB" id="VectorBase:LDEU013131"/>
<evidence type="ECO:0000256" key="1">
    <source>
        <dbReference type="SAM" id="MobiDB-lite"/>
    </source>
</evidence>
<dbReference type="Gene3D" id="3.30.70.330">
    <property type="match status" value="1"/>
</dbReference>
<dbReference type="InterPro" id="IPR014789">
    <property type="entry name" value="PolyA-riboNase_RNA-binding"/>
</dbReference>
<dbReference type="STRING" id="299467.A0A443RV44"/>
<dbReference type="PANTHER" id="PTHR15092">
    <property type="entry name" value="POLY A -SPECIFIC RIBONUCLEASE/TARGET OF EGR1, MEMBER 1"/>
    <property type="match status" value="1"/>
</dbReference>
<dbReference type="OrthoDB" id="1432093at2759"/>
<dbReference type="InterPro" id="IPR012677">
    <property type="entry name" value="Nucleotide-bd_a/b_plait_sf"/>
</dbReference>
<dbReference type="InterPro" id="IPR051181">
    <property type="entry name" value="CAF1_poly(A)_ribonucleases"/>
</dbReference>
<gene>
    <name evidence="3" type="ORF">B4U80_14532</name>
</gene>
<dbReference type="AlphaFoldDB" id="A0A443RV44"/>
<dbReference type="Gene3D" id="3.30.420.10">
    <property type="entry name" value="Ribonuclease H-like superfamily/Ribonuclease H"/>
    <property type="match status" value="1"/>
</dbReference>
<dbReference type="GO" id="GO:1990431">
    <property type="term" value="P:priRNA 3'-end processing"/>
    <property type="evidence" value="ECO:0007669"/>
    <property type="project" value="TreeGrafter"/>
</dbReference>
<name>A0A443RV44_9ACAR</name>
<dbReference type="GO" id="GO:0005634">
    <property type="term" value="C:nucleus"/>
    <property type="evidence" value="ECO:0007669"/>
    <property type="project" value="InterPro"/>
</dbReference>
<dbReference type="Pfam" id="PF08675">
    <property type="entry name" value="RNA_bind"/>
    <property type="match status" value="1"/>
</dbReference>
<evidence type="ECO:0000259" key="2">
    <source>
        <dbReference type="Pfam" id="PF08675"/>
    </source>
</evidence>